<keyword evidence="5 8" id="KW-0472">Membrane</keyword>
<dbReference type="InterPro" id="IPR004680">
    <property type="entry name" value="Cit_transptr-like_dom"/>
</dbReference>
<evidence type="ECO:0000313" key="11">
    <source>
        <dbReference type="Proteomes" id="UP000800097"/>
    </source>
</evidence>
<comment type="subcellular location">
    <subcellularLocation>
        <location evidence="1">Membrane</location>
        <topology evidence="1">Multi-pass membrane protein</topology>
    </subcellularLocation>
</comment>
<evidence type="ECO:0000256" key="2">
    <source>
        <dbReference type="ARBA" id="ARBA00022448"/>
    </source>
</evidence>
<keyword evidence="2" id="KW-0813">Transport</keyword>
<dbReference type="EMBL" id="ML986515">
    <property type="protein sequence ID" value="KAF2272899.1"/>
    <property type="molecule type" value="Genomic_DNA"/>
</dbReference>
<reference evidence="10" key="1">
    <citation type="journal article" date="2020" name="Stud. Mycol.">
        <title>101 Dothideomycetes genomes: a test case for predicting lifestyles and emergence of pathogens.</title>
        <authorList>
            <person name="Haridas S."/>
            <person name="Albert R."/>
            <person name="Binder M."/>
            <person name="Bloem J."/>
            <person name="Labutti K."/>
            <person name="Salamov A."/>
            <person name="Andreopoulos B."/>
            <person name="Baker S."/>
            <person name="Barry K."/>
            <person name="Bills G."/>
            <person name="Bluhm B."/>
            <person name="Cannon C."/>
            <person name="Castanera R."/>
            <person name="Culley D."/>
            <person name="Daum C."/>
            <person name="Ezra D."/>
            <person name="Gonzalez J."/>
            <person name="Henrissat B."/>
            <person name="Kuo A."/>
            <person name="Liang C."/>
            <person name="Lipzen A."/>
            <person name="Lutzoni F."/>
            <person name="Magnuson J."/>
            <person name="Mondo S."/>
            <person name="Nolan M."/>
            <person name="Ohm R."/>
            <person name="Pangilinan J."/>
            <person name="Park H.-J."/>
            <person name="Ramirez L."/>
            <person name="Alfaro M."/>
            <person name="Sun H."/>
            <person name="Tritt A."/>
            <person name="Yoshinaga Y."/>
            <person name="Zwiers L.-H."/>
            <person name="Turgeon B."/>
            <person name="Goodwin S."/>
            <person name="Spatafora J."/>
            <person name="Crous P."/>
            <person name="Grigoriev I."/>
        </authorList>
    </citation>
    <scope>NUCLEOTIDE SEQUENCE</scope>
    <source>
        <strain evidence="10">CBS 379.55</strain>
    </source>
</reference>
<dbReference type="PANTHER" id="PTHR10283:SF92">
    <property type="entry name" value="LOW-AFFINITY PHOSPHATE TRANSPORTER PHO91"/>
    <property type="match status" value="1"/>
</dbReference>
<dbReference type="GO" id="GO:0005315">
    <property type="term" value="F:phosphate transmembrane transporter activity"/>
    <property type="evidence" value="ECO:0007669"/>
    <property type="project" value="TreeGrafter"/>
</dbReference>
<evidence type="ECO:0000313" key="10">
    <source>
        <dbReference type="EMBL" id="KAF2272899.1"/>
    </source>
</evidence>
<feature type="transmembrane region" description="Helical" evidence="8">
    <location>
        <begin position="577"/>
        <end position="595"/>
    </location>
</feature>
<feature type="transmembrane region" description="Helical" evidence="8">
    <location>
        <begin position="400"/>
        <end position="423"/>
    </location>
</feature>
<dbReference type="InterPro" id="IPR004331">
    <property type="entry name" value="SPX_dom"/>
</dbReference>
<feature type="transmembrane region" description="Helical" evidence="8">
    <location>
        <begin position="713"/>
        <end position="731"/>
    </location>
</feature>
<feature type="transmembrane region" description="Helical" evidence="8">
    <location>
        <begin position="796"/>
        <end position="813"/>
    </location>
</feature>
<keyword evidence="3 8" id="KW-0812">Transmembrane</keyword>
<evidence type="ECO:0000256" key="3">
    <source>
        <dbReference type="ARBA" id="ARBA00022692"/>
    </source>
</evidence>
<name>A0A6A6JCH8_WESOR</name>
<dbReference type="RefSeq" id="XP_033650438.1">
    <property type="nucleotide sequence ID" value="XM_033795984.1"/>
</dbReference>
<organism evidence="10 11">
    <name type="scientific">Westerdykella ornata</name>
    <dbReference type="NCBI Taxonomy" id="318751"/>
    <lineage>
        <taxon>Eukaryota</taxon>
        <taxon>Fungi</taxon>
        <taxon>Dikarya</taxon>
        <taxon>Ascomycota</taxon>
        <taxon>Pezizomycotina</taxon>
        <taxon>Dothideomycetes</taxon>
        <taxon>Pleosporomycetidae</taxon>
        <taxon>Pleosporales</taxon>
        <taxon>Sporormiaceae</taxon>
        <taxon>Westerdykella</taxon>
    </lineage>
</organism>
<proteinExistence type="predicted"/>
<evidence type="ECO:0000259" key="9">
    <source>
        <dbReference type="PROSITE" id="PS51382"/>
    </source>
</evidence>
<feature type="transmembrane region" description="Helical" evidence="8">
    <location>
        <begin position="615"/>
        <end position="639"/>
    </location>
</feature>
<dbReference type="Pfam" id="PF03600">
    <property type="entry name" value="CitMHS"/>
    <property type="match status" value="1"/>
</dbReference>
<dbReference type="PROSITE" id="PS51382">
    <property type="entry name" value="SPX"/>
    <property type="match status" value="1"/>
</dbReference>
<evidence type="ECO:0000256" key="4">
    <source>
        <dbReference type="ARBA" id="ARBA00022989"/>
    </source>
</evidence>
<evidence type="ECO:0000256" key="5">
    <source>
        <dbReference type="ARBA" id="ARBA00023136"/>
    </source>
</evidence>
<dbReference type="AlphaFoldDB" id="A0A6A6JCH8"/>
<feature type="transmembrane region" description="Helical" evidence="8">
    <location>
        <begin position="435"/>
        <end position="466"/>
    </location>
</feature>
<dbReference type="GO" id="GO:0006817">
    <property type="term" value="P:phosphate ion transport"/>
    <property type="evidence" value="ECO:0007669"/>
    <property type="project" value="TreeGrafter"/>
</dbReference>
<gene>
    <name evidence="10" type="ORF">EI97DRAFT_384648</name>
</gene>
<dbReference type="CDD" id="cd14478">
    <property type="entry name" value="SPX_PHO87_PHO90_like"/>
    <property type="match status" value="1"/>
</dbReference>
<feature type="transmembrane region" description="Helical" evidence="8">
    <location>
        <begin position="846"/>
        <end position="867"/>
    </location>
</feature>
<evidence type="ECO:0000256" key="1">
    <source>
        <dbReference type="ARBA" id="ARBA00004141"/>
    </source>
</evidence>
<dbReference type="Proteomes" id="UP000800097">
    <property type="component" value="Unassembled WGS sequence"/>
</dbReference>
<feature type="transmembrane region" description="Helical" evidence="8">
    <location>
        <begin position="751"/>
        <end position="784"/>
    </location>
</feature>
<feature type="coiled-coil region" evidence="6">
    <location>
        <begin position="107"/>
        <end position="134"/>
    </location>
</feature>
<sequence>SRRWAEKEREKKRKEKLQRLLEADEMKFSHSLQFNSVPDWSSHYIAYSNLKKLIYTLEQRVNQRQPQPTDAEASPLLAGQAEDPDKVFSRALDAELEKVVSFYHIKERDLYDELEQLLEDEKAYEDEQQVFENEQQNMPPGRRARSASIFKQIGNDLHRSISTASRHSDEIGASSDEEANETSALRRTKSLVETRSPDGRREGRTRSVDFGPPKRRSSLAFDDYNDMSFSALYDEGVSLKKRTASIYVSLCELRSFIQLNKTGFSKVLKKYDKILDRKLKDWYMENYVSTAYAFKQSTLDTLSQNISQVEVVYSRICTKGDVVEAKRELRLQLREHVVWERNTVWREMIGIERKAQAANVGVGQLLGRKHDTSHMRLQGDMAEPEMKEVETPIGKYKCPAWLLSSAFYVLVAIVAVFFVLLFVPLMDKPEQQNCLALVVFVSLLWATEAIPLFVTSLLVPFLAVILRVVRSDSTHQRLESKAAASYIFAAMWTPVIMLLLGGFTIAAALSKYNIAKMMATFVLSKAGTKPRTVLVTNMFVAMFASMWISNVAAPVLCYSIIQPILRNLPADSDMTKALLLGIALSSNIGGAASPIASPQNLIALQNMAPEPSWGIWFFIALPVCIISIIVIWLLLLVSFKPGRNTTIVPIRPLKDKFSTTQWFISIVTLVTIALWCVSHQLEPVFGDMGVVAIIPLIAFFGTGILTKEDFNNFLWTIIILAAGGLSLGKAVNSSGLLHSVAGSIASHVEGLSLYGVLVVFASLIMVVATFISHTVAALIVLPLVREVGQSMSEPHPNLLVMGSVLMASAAMGLPTSGFPNMTAIMMEDQRTGQRYLEVKHFLTRGVPATFLSFLVIITVGYGLMLAAGF</sequence>
<feature type="compositionally biased region" description="Basic and acidic residues" evidence="7">
    <location>
        <begin position="190"/>
        <end position="207"/>
    </location>
</feature>
<evidence type="ECO:0000256" key="7">
    <source>
        <dbReference type="SAM" id="MobiDB-lite"/>
    </source>
</evidence>
<feature type="transmembrane region" description="Helical" evidence="8">
    <location>
        <begin position="684"/>
        <end position="706"/>
    </location>
</feature>
<feature type="transmembrane region" description="Helical" evidence="8">
    <location>
        <begin position="486"/>
        <end position="509"/>
    </location>
</feature>
<dbReference type="CDD" id="cd01115">
    <property type="entry name" value="SLC13_permease"/>
    <property type="match status" value="1"/>
</dbReference>
<protein>
    <submittedName>
        <fullName evidence="10">SPX-domain-containing protein</fullName>
    </submittedName>
</protein>
<dbReference type="Pfam" id="PF03105">
    <property type="entry name" value="SPX"/>
    <property type="match status" value="2"/>
</dbReference>
<keyword evidence="6" id="KW-0175">Coiled coil</keyword>
<keyword evidence="4 8" id="KW-1133">Transmembrane helix</keyword>
<feature type="transmembrane region" description="Helical" evidence="8">
    <location>
        <begin position="539"/>
        <end position="565"/>
    </location>
</feature>
<feature type="transmembrane region" description="Helical" evidence="8">
    <location>
        <begin position="660"/>
        <end position="678"/>
    </location>
</feature>
<dbReference type="OrthoDB" id="10260443at2759"/>
<feature type="region of interest" description="Disordered" evidence="7">
    <location>
        <begin position="161"/>
        <end position="212"/>
    </location>
</feature>
<feature type="non-terminal residue" evidence="10">
    <location>
        <position position="1"/>
    </location>
</feature>
<dbReference type="GeneID" id="54549159"/>
<dbReference type="GO" id="GO:0006797">
    <property type="term" value="P:polyphosphate metabolic process"/>
    <property type="evidence" value="ECO:0007669"/>
    <property type="project" value="TreeGrafter"/>
</dbReference>
<evidence type="ECO:0000256" key="8">
    <source>
        <dbReference type="SAM" id="Phobius"/>
    </source>
</evidence>
<accession>A0A6A6JCH8</accession>
<dbReference type="PANTHER" id="PTHR10283">
    <property type="entry name" value="SOLUTE CARRIER FAMILY 13 MEMBER"/>
    <property type="match status" value="1"/>
</dbReference>
<feature type="domain" description="SPX" evidence="9">
    <location>
        <begin position="26"/>
        <end position="285"/>
    </location>
</feature>
<keyword evidence="11" id="KW-1185">Reference proteome</keyword>
<dbReference type="GO" id="GO:0005886">
    <property type="term" value="C:plasma membrane"/>
    <property type="evidence" value="ECO:0007669"/>
    <property type="project" value="TreeGrafter"/>
</dbReference>
<evidence type="ECO:0000256" key="6">
    <source>
        <dbReference type="SAM" id="Coils"/>
    </source>
</evidence>